<dbReference type="KEGG" id="lsd:EMK97_02835"/>
<dbReference type="InterPro" id="IPR050298">
    <property type="entry name" value="Gram-neg_bact_OMP"/>
</dbReference>
<keyword evidence="1" id="KW-0732">Signal</keyword>
<keyword evidence="3" id="KW-1185">Reference proteome</keyword>
<reference evidence="2 3" key="1">
    <citation type="submission" date="2018-12" db="EMBL/GenBank/DDBJ databases">
        <title>Complete genome of Litorilituus sediminis.</title>
        <authorList>
            <person name="Liu A."/>
            <person name="Rong J."/>
        </authorList>
    </citation>
    <scope>NUCLEOTIDE SEQUENCE [LARGE SCALE GENOMIC DNA]</scope>
    <source>
        <strain evidence="2 3">JCM 17549</strain>
    </source>
</reference>
<organism evidence="2 3">
    <name type="scientific">Litorilituus sediminis</name>
    <dbReference type="NCBI Taxonomy" id="718192"/>
    <lineage>
        <taxon>Bacteria</taxon>
        <taxon>Pseudomonadati</taxon>
        <taxon>Pseudomonadota</taxon>
        <taxon>Gammaproteobacteria</taxon>
        <taxon>Alteromonadales</taxon>
        <taxon>Colwelliaceae</taxon>
        <taxon>Litorilituus</taxon>
    </lineage>
</organism>
<dbReference type="OrthoDB" id="784582at2"/>
<dbReference type="EMBL" id="CP034759">
    <property type="protein sequence ID" value="QBG34749.1"/>
    <property type="molecule type" value="Genomic_DNA"/>
</dbReference>
<evidence type="ECO:0000313" key="2">
    <source>
        <dbReference type="EMBL" id="QBG34749.1"/>
    </source>
</evidence>
<dbReference type="SUPFAM" id="SSF56935">
    <property type="entry name" value="Porins"/>
    <property type="match status" value="1"/>
</dbReference>
<dbReference type="PANTHER" id="PTHR34501">
    <property type="entry name" value="PROTEIN YDDL-RELATED"/>
    <property type="match status" value="1"/>
</dbReference>
<proteinExistence type="predicted"/>
<dbReference type="Proteomes" id="UP000290244">
    <property type="component" value="Chromosome"/>
</dbReference>
<dbReference type="InterPro" id="IPR023614">
    <property type="entry name" value="Porin_dom_sf"/>
</dbReference>
<protein>
    <recommendedName>
        <fullName evidence="4">Porin</fullName>
    </recommendedName>
</protein>
<sequence>MKNDWQAMAKLEWGVQVSNTDDKIIVNHNGLTSTGPTADSIWLRQGYVGFKHDDYGQFTMGKQWGVAYDVGGVTD</sequence>
<gene>
    <name evidence="2" type="ORF">EMK97_02835</name>
</gene>
<name>A0A4P6P3Z5_9GAMM</name>
<evidence type="ECO:0000313" key="3">
    <source>
        <dbReference type="Proteomes" id="UP000290244"/>
    </source>
</evidence>
<dbReference type="AlphaFoldDB" id="A0A4P6P3Z5"/>
<dbReference type="Gene3D" id="2.40.160.10">
    <property type="entry name" value="Porin"/>
    <property type="match status" value="1"/>
</dbReference>
<evidence type="ECO:0000256" key="1">
    <source>
        <dbReference type="ARBA" id="ARBA00022729"/>
    </source>
</evidence>
<accession>A0A4P6P3Z5</accession>
<dbReference type="PANTHER" id="PTHR34501:SF2">
    <property type="entry name" value="OUTER MEMBRANE PORIN F-RELATED"/>
    <property type="match status" value="1"/>
</dbReference>
<evidence type="ECO:0008006" key="4">
    <source>
        <dbReference type="Google" id="ProtNLM"/>
    </source>
</evidence>